<name>A0AAV4NSS1_CAEEX</name>
<dbReference type="Proteomes" id="UP001054945">
    <property type="component" value="Unassembled WGS sequence"/>
</dbReference>
<proteinExistence type="predicted"/>
<accession>A0AAV4NSS1</accession>
<reference evidence="1 2" key="1">
    <citation type="submission" date="2021-06" db="EMBL/GenBank/DDBJ databases">
        <title>Caerostris extrusa draft genome.</title>
        <authorList>
            <person name="Kono N."/>
            <person name="Arakawa K."/>
        </authorList>
    </citation>
    <scope>NUCLEOTIDE SEQUENCE [LARGE SCALE GENOMIC DNA]</scope>
</reference>
<evidence type="ECO:0000313" key="2">
    <source>
        <dbReference type="Proteomes" id="UP001054945"/>
    </source>
</evidence>
<keyword evidence="2" id="KW-1185">Reference proteome</keyword>
<dbReference type="AlphaFoldDB" id="A0AAV4NSS1"/>
<protein>
    <submittedName>
        <fullName evidence="1">Uncharacterized protein</fullName>
    </submittedName>
</protein>
<comment type="caution">
    <text evidence="1">The sequence shown here is derived from an EMBL/GenBank/DDBJ whole genome shotgun (WGS) entry which is preliminary data.</text>
</comment>
<dbReference type="EMBL" id="BPLR01021275">
    <property type="protein sequence ID" value="GIX87892.1"/>
    <property type="molecule type" value="Genomic_DNA"/>
</dbReference>
<evidence type="ECO:0000313" key="1">
    <source>
        <dbReference type="EMBL" id="GIX87892.1"/>
    </source>
</evidence>
<gene>
    <name evidence="1" type="ORF">CEXT_609861</name>
</gene>
<organism evidence="1 2">
    <name type="scientific">Caerostris extrusa</name>
    <name type="common">Bark spider</name>
    <name type="synonym">Caerostris bankana</name>
    <dbReference type="NCBI Taxonomy" id="172846"/>
    <lineage>
        <taxon>Eukaryota</taxon>
        <taxon>Metazoa</taxon>
        <taxon>Ecdysozoa</taxon>
        <taxon>Arthropoda</taxon>
        <taxon>Chelicerata</taxon>
        <taxon>Arachnida</taxon>
        <taxon>Araneae</taxon>
        <taxon>Araneomorphae</taxon>
        <taxon>Entelegynae</taxon>
        <taxon>Araneoidea</taxon>
        <taxon>Araneidae</taxon>
        <taxon>Caerostris</taxon>
    </lineage>
</organism>
<sequence>MQMILPILLHRYSPPPSPEILNGKFNRKRLFKAFPNSTYHKASRIPSVYPSTPHPEIVGVAKPPSSNLYSMSDPNLIYAPPPVRRWS</sequence>